<sequence length="119" mass="13259">ETTSLSLRLPCELRDRIYEYFLINAVVIAIYFINDPEGMRILKTLIQPPLTRTCKLIRDESLSVYQGGPTILTSTTTLRMGIGSVNRAPIKRLMLIVHVDKYNPNQPGGASKLLEAAGI</sequence>
<organism evidence="1 2">
    <name type="scientific">Cryomyces antarcticus</name>
    <dbReference type="NCBI Taxonomy" id="329879"/>
    <lineage>
        <taxon>Eukaryota</taxon>
        <taxon>Fungi</taxon>
        <taxon>Dikarya</taxon>
        <taxon>Ascomycota</taxon>
        <taxon>Pezizomycotina</taxon>
        <taxon>Dothideomycetes</taxon>
        <taxon>Dothideomycetes incertae sedis</taxon>
        <taxon>Cryomyces</taxon>
    </lineage>
</organism>
<keyword evidence="2" id="KW-1185">Reference proteome</keyword>
<feature type="non-terminal residue" evidence="1">
    <location>
        <position position="1"/>
    </location>
</feature>
<evidence type="ECO:0000313" key="2">
    <source>
        <dbReference type="Proteomes" id="UP001357485"/>
    </source>
</evidence>
<reference evidence="1 2" key="1">
    <citation type="submission" date="2023-08" db="EMBL/GenBank/DDBJ databases">
        <title>Black Yeasts Isolated from many extreme environments.</title>
        <authorList>
            <person name="Coleine C."/>
            <person name="Stajich J.E."/>
            <person name="Selbmann L."/>
        </authorList>
    </citation>
    <scope>NUCLEOTIDE SEQUENCE [LARGE SCALE GENOMIC DNA]</scope>
    <source>
        <strain evidence="1 2">CCFEE 536</strain>
    </source>
</reference>
<gene>
    <name evidence="1" type="ORF">LTR16_009790</name>
</gene>
<protein>
    <submittedName>
        <fullName evidence="1">Uncharacterized protein</fullName>
    </submittedName>
</protein>
<comment type="caution">
    <text evidence="1">The sequence shown here is derived from an EMBL/GenBank/DDBJ whole genome shotgun (WGS) entry which is preliminary data.</text>
</comment>
<proteinExistence type="predicted"/>
<dbReference type="EMBL" id="JAVRRA010027254">
    <property type="protein sequence ID" value="KAK5069010.1"/>
    <property type="molecule type" value="Genomic_DNA"/>
</dbReference>
<accession>A0ABR0JSR1</accession>
<dbReference type="Proteomes" id="UP001357485">
    <property type="component" value="Unassembled WGS sequence"/>
</dbReference>
<feature type="non-terminal residue" evidence="1">
    <location>
        <position position="119"/>
    </location>
</feature>
<name>A0ABR0JSR1_9PEZI</name>
<evidence type="ECO:0000313" key="1">
    <source>
        <dbReference type="EMBL" id="KAK5069010.1"/>
    </source>
</evidence>